<evidence type="ECO:0000256" key="6">
    <source>
        <dbReference type="ARBA" id="ARBA00023001"/>
    </source>
</evidence>
<name>A0A6B2L439_9EUKA</name>
<protein>
    <recommendedName>
        <fullName evidence="3">cellulose 1,4-beta-cellobiosidase (non-reducing end)</fullName>
        <ecNumber evidence="3">3.2.1.91</ecNumber>
    </recommendedName>
</protein>
<dbReference type="EMBL" id="GIBP01002678">
    <property type="protein sequence ID" value="NDV31647.1"/>
    <property type="molecule type" value="Transcribed_RNA"/>
</dbReference>
<evidence type="ECO:0000256" key="9">
    <source>
        <dbReference type="ARBA" id="ARBA00023326"/>
    </source>
</evidence>
<dbReference type="GO" id="GO:0016162">
    <property type="term" value="F:cellulose 1,4-beta-cellobiosidase activity"/>
    <property type="evidence" value="ECO:0007669"/>
    <property type="project" value="UniProtKB-EC"/>
</dbReference>
<dbReference type="InterPro" id="IPR037019">
    <property type="entry name" value="Glyco_hydro_7_sf"/>
</dbReference>
<keyword evidence="7" id="KW-0119">Carbohydrate metabolism</keyword>
<dbReference type="PRINTS" id="PR00734">
    <property type="entry name" value="GLHYDRLASE7"/>
</dbReference>
<evidence type="ECO:0000256" key="3">
    <source>
        <dbReference type="ARBA" id="ARBA00012561"/>
    </source>
</evidence>
<keyword evidence="6" id="KW-0136">Cellulose degradation</keyword>
<sequence>MISAVVFVVCFAWAYAQNVGTLTAENHPPLTWSQCTSSGCQPVSGAVVMDANWRWTHSTSSATNCYTGNTWDQALCPDPQTCTRNCAIDGADYAGTYGVTTAGNALNIRFVTQGPYSKNIGSRLYLLSTDTQYQLFHLKNREFTFDVDLSNLPCGLNGALYFVAMDADGGMGRFPSNHAGAKFGTGYCDAQCPHDLKWINGEANVLDWKPSPNDPNSGTGFYGTCCVEMDIWEANSQATAVTPHSCVVKGQYRCNGTQCGDGTNRYAGVCDKDGCDFNSYRMGVEGFFGSRMTVDTTQAFTVVTQFVTADGTDGAPLTEIRRFYRQNGRTIPNSAANFTGMAPYSSISTAFCEDQKKLFGDPDDFARKGGLAAVGEQLDRGMVLVMSLWDDHEVYMLWLDSDYPTTKDPSTPGVPRGPCPTSSGRPSDVESKYPNSNVVFSNIKFGTIGST</sequence>
<dbReference type="FunFam" id="2.70.100.10:FF:000001">
    <property type="entry name" value="Glucanase"/>
    <property type="match status" value="1"/>
</dbReference>
<feature type="signal peptide" evidence="11">
    <location>
        <begin position="1"/>
        <end position="16"/>
    </location>
</feature>
<feature type="chain" id="PRO_5025419521" description="cellulose 1,4-beta-cellobiosidase (non-reducing end)" evidence="11">
    <location>
        <begin position="17"/>
        <end position="451"/>
    </location>
</feature>
<comment type="catalytic activity">
    <reaction evidence="1">
        <text>Hydrolysis of (1-&gt;4)-beta-D-glucosidic linkages in cellulose and cellotetraose, releasing cellobiose from the non-reducing ends of the chains.</text>
        <dbReference type="EC" id="3.2.1.91"/>
    </reaction>
</comment>
<dbReference type="AlphaFoldDB" id="A0A6B2L439"/>
<keyword evidence="4 11" id="KW-0732">Signal</keyword>
<keyword evidence="5" id="KW-0378">Hydrolase</keyword>
<evidence type="ECO:0000256" key="5">
    <source>
        <dbReference type="ARBA" id="ARBA00022801"/>
    </source>
</evidence>
<dbReference type="InterPro" id="IPR001722">
    <property type="entry name" value="Glyco_hydro_7"/>
</dbReference>
<feature type="region of interest" description="Disordered" evidence="10">
    <location>
        <begin position="406"/>
        <end position="434"/>
    </location>
</feature>
<dbReference type="Pfam" id="PF00840">
    <property type="entry name" value="Glyco_hydro_7"/>
    <property type="match status" value="1"/>
</dbReference>
<evidence type="ECO:0000256" key="10">
    <source>
        <dbReference type="SAM" id="MobiDB-lite"/>
    </source>
</evidence>
<dbReference type="Gene3D" id="2.70.100.10">
    <property type="entry name" value="Glycoside hydrolase, family 7, domain"/>
    <property type="match status" value="1"/>
</dbReference>
<evidence type="ECO:0000256" key="2">
    <source>
        <dbReference type="ARBA" id="ARBA00006044"/>
    </source>
</evidence>
<evidence type="ECO:0000256" key="4">
    <source>
        <dbReference type="ARBA" id="ARBA00022729"/>
    </source>
</evidence>
<dbReference type="PANTHER" id="PTHR33753">
    <property type="entry name" value="1,4-BETA-D-GLUCAN CELLOBIOHYDROLASE B"/>
    <property type="match status" value="1"/>
</dbReference>
<dbReference type="PANTHER" id="PTHR33753:SF2">
    <property type="entry name" value="GLYCOSIDE HYDROLASE FAMILY 7 PROTEIN"/>
    <property type="match status" value="1"/>
</dbReference>
<dbReference type="SUPFAM" id="SSF49899">
    <property type="entry name" value="Concanavalin A-like lectins/glucanases"/>
    <property type="match status" value="1"/>
</dbReference>
<dbReference type="EC" id="3.2.1.91" evidence="3"/>
<reference evidence="12" key="1">
    <citation type="journal article" date="2020" name="J. Eukaryot. Microbiol.">
        <title>De novo Sequencing, Assembly and Annotation of the Transcriptome for the Free-Living Testate Amoeba Arcella intermedia.</title>
        <authorList>
            <person name="Ribeiro G.M."/>
            <person name="Porfirio-Sousa A.L."/>
            <person name="Maurer-Alcala X.X."/>
            <person name="Katz L.A."/>
            <person name="Lahr D.J.G."/>
        </authorList>
    </citation>
    <scope>NUCLEOTIDE SEQUENCE</scope>
</reference>
<dbReference type="InterPro" id="IPR013320">
    <property type="entry name" value="ConA-like_dom_sf"/>
</dbReference>
<keyword evidence="9" id="KW-0624">Polysaccharide degradation</keyword>
<evidence type="ECO:0000256" key="8">
    <source>
        <dbReference type="ARBA" id="ARBA00023295"/>
    </source>
</evidence>
<evidence type="ECO:0000256" key="7">
    <source>
        <dbReference type="ARBA" id="ARBA00023277"/>
    </source>
</evidence>
<proteinExistence type="inferred from homology"/>
<dbReference type="CDD" id="cd07999">
    <property type="entry name" value="GH7_CBH_EG"/>
    <property type="match status" value="1"/>
</dbReference>
<keyword evidence="8" id="KW-0326">Glycosidase</keyword>
<evidence type="ECO:0000256" key="11">
    <source>
        <dbReference type="SAM" id="SignalP"/>
    </source>
</evidence>
<evidence type="ECO:0000313" key="12">
    <source>
        <dbReference type="EMBL" id="NDV31647.1"/>
    </source>
</evidence>
<evidence type="ECO:0000256" key="1">
    <source>
        <dbReference type="ARBA" id="ARBA00001641"/>
    </source>
</evidence>
<dbReference type="GO" id="GO:0030245">
    <property type="term" value="P:cellulose catabolic process"/>
    <property type="evidence" value="ECO:0007669"/>
    <property type="project" value="UniProtKB-KW"/>
</dbReference>
<comment type="similarity">
    <text evidence="2">Belongs to the glycosyl hydrolase 7 (cellulase C) family.</text>
</comment>
<accession>A0A6B2L439</accession>
<organism evidence="12">
    <name type="scientific">Arcella intermedia</name>
    <dbReference type="NCBI Taxonomy" id="1963864"/>
    <lineage>
        <taxon>Eukaryota</taxon>
        <taxon>Amoebozoa</taxon>
        <taxon>Tubulinea</taxon>
        <taxon>Elardia</taxon>
        <taxon>Arcellinida</taxon>
        <taxon>Sphaerothecina</taxon>
        <taxon>Arcellidae</taxon>
        <taxon>Arcella</taxon>
    </lineage>
</organism>